<protein>
    <recommendedName>
        <fullName evidence="1">DUF7587 domain-containing protein</fullName>
    </recommendedName>
</protein>
<sequence length="434" mass="49572">MAVSSEDYLYKSMAGLKVDDRDREPNQGLLDAGDRVIQAAREIDEKWKDFWLAALTKCPGGPTLFNPPAPLEDGGIWLAPPRYLFRVSDSRSSGTSNGSFVASIASVSTPDESRLDLLSLDEEEARKRLYGHLTKSTVVGDIDDNLMSWTSSLLFAIQYAIYRSHQLGCHPNDVEIIAVDTSKFHKGQFGRDLELLHRCKAREDGRPELKRFMDMRLRIDYDNGEYLSQGTVDIEGRCCMTTLEELLNAGLYRLYPEFQDLEGATQWTNRVKNLRTLWAQQGATDGLESDLVRSEITQAFCIARSCFSGLGAFDFALMLFVFKNRPVQMSWLNGAFKPFEKPSYYFKCADKQDTKSANILGVEDQGPIEVQRYSLLAEKISSYRQEQSELNAEFFKEIFYRAWPVHRIIEPAQHTMDLDSYIEDRLDEPNFTWN</sequence>
<name>A0ABR0E879_ZASCE</name>
<dbReference type="Proteomes" id="UP001305779">
    <property type="component" value="Unassembled WGS sequence"/>
</dbReference>
<feature type="domain" description="DUF7587" evidence="1">
    <location>
        <begin position="80"/>
        <end position="203"/>
    </location>
</feature>
<proteinExistence type="predicted"/>
<keyword evidence="3" id="KW-1185">Reference proteome</keyword>
<dbReference type="EMBL" id="JAXOVC010000008">
    <property type="protein sequence ID" value="KAK4497643.1"/>
    <property type="molecule type" value="Genomic_DNA"/>
</dbReference>
<dbReference type="InterPro" id="IPR056009">
    <property type="entry name" value="DUF7587"/>
</dbReference>
<gene>
    <name evidence="2" type="ORF">PRZ48_010296</name>
</gene>
<evidence type="ECO:0000313" key="3">
    <source>
        <dbReference type="Proteomes" id="UP001305779"/>
    </source>
</evidence>
<comment type="caution">
    <text evidence="2">The sequence shown here is derived from an EMBL/GenBank/DDBJ whole genome shotgun (WGS) entry which is preliminary data.</text>
</comment>
<organism evidence="2 3">
    <name type="scientific">Zasmidium cellare</name>
    <name type="common">Wine cellar mold</name>
    <name type="synonym">Racodium cellare</name>
    <dbReference type="NCBI Taxonomy" id="395010"/>
    <lineage>
        <taxon>Eukaryota</taxon>
        <taxon>Fungi</taxon>
        <taxon>Dikarya</taxon>
        <taxon>Ascomycota</taxon>
        <taxon>Pezizomycotina</taxon>
        <taxon>Dothideomycetes</taxon>
        <taxon>Dothideomycetidae</taxon>
        <taxon>Mycosphaerellales</taxon>
        <taxon>Mycosphaerellaceae</taxon>
        <taxon>Zasmidium</taxon>
    </lineage>
</organism>
<evidence type="ECO:0000259" key="1">
    <source>
        <dbReference type="Pfam" id="PF24494"/>
    </source>
</evidence>
<reference evidence="2 3" key="1">
    <citation type="journal article" date="2023" name="G3 (Bethesda)">
        <title>A chromosome-level genome assembly of Zasmidium syzygii isolated from banana leaves.</title>
        <authorList>
            <person name="van Westerhoven A.C."/>
            <person name="Mehrabi R."/>
            <person name="Talebi R."/>
            <person name="Steentjes M.B.F."/>
            <person name="Corcolon B."/>
            <person name="Chong P.A."/>
            <person name="Kema G.H.J."/>
            <person name="Seidl M.F."/>
        </authorList>
    </citation>
    <scope>NUCLEOTIDE SEQUENCE [LARGE SCALE GENOMIC DNA]</scope>
    <source>
        <strain evidence="2 3">P124</strain>
    </source>
</reference>
<evidence type="ECO:0000313" key="2">
    <source>
        <dbReference type="EMBL" id="KAK4497643.1"/>
    </source>
</evidence>
<dbReference type="Pfam" id="PF24494">
    <property type="entry name" value="DUF7587"/>
    <property type="match status" value="1"/>
</dbReference>
<accession>A0ABR0E879</accession>